<dbReference type="PANTHER" id="PTHR33067:SF35">
    <property type="entry name" value="ASPARTIC PEPTIDASE DDI1-TYPE DOMAIN-CONTAINING PROTEIN"/>
    <property type="match status" value="1"/>
</dbReference>
<reference evidence="2" key="2">
    <citation type="submission" date="2022-01" db="EMBL/GenBank/DDBJ databases">
        <authorList>
            <person name="Yamashiro T."/>
            <person name="Shiraishi A."/>
            <person name="Satake H."/>
            <person name="Nakayama K."/>
        </authorList>
    </citation>
    <scope>NUCLEOTIDE SEQUENCE</scope>
</reference>
<keyword evidence="2" id="KW-0808">Transferase</keyword>
<reference evidence="2" key="1">
    <citation type="journal article" date="2022" name="Int. J. Mol. Sci.">
        <title>Draft Genome of Tanacetum Coccineum: Genomic Comparison of Closely Related Tanacetum-Family Plants.</title>
        <authorList>
            <person name="Yamashiro T."/>
            <person name="Shiraishi A."/>
            <person name="Nakayama K."/>
            <person name="Satake H."/>
        </authorList>
    </citation>
    <scope>NUCLEOTIDE SEQUENCE</scope>
</reference>
<keyword evidence="2" id="KW-0695">RNA-directed DNA polymerase</keyword>
<evidence type="ECO:0000313" key="2">
    <source>
        <dbReference type="EMBL" id="GJT74025.1"/>
    </source>
</evidence>
<dbReference type="EMBL" id="BQNB010018405">
    <property type="protein sequence ID" value="GJT74025.1"/>
    <property type="molecule type" value="Genomic_DNA"/>
</dbReference>
<dbReference type="InterPro" id="IPR043502">
    <property type="entry name" value="DNA/RNA_pol_sf"/>
</dbReference>
<comment type="caution">
    <text evidence="2">The sequence shown here is derived from an EMBL/GenBank/DDBJ whole genome shotgun (WGS) entry which is preliminary data.</text>
</comment>
<proteinExistence type="predicted"/>
<organism evidence="2 3">
    <name type="scientific">Tanacetum coccineum</name>
    <dbReference type="NCBI Taxonomy" id="301880"/>
    <lineage>
        <taxon>Eukaryota</taxon>
        <taxon>Viridiplantae</taxon>
        <taxon>Streptophyta</taxon>
        <taxon>Embryophyta</taxon>
        <taxon>Tracheophyta</taxon>
        <taxon>Spermatophyta</taxon>
        <taxon>Magnoliopsida</taxon>
        <taxon>eudicotyledons</taxon>
        <taxon>Gunneridae</taxon>
        <taxon>Pentapetalae</taxon>
        <taxon>asterids</taxon>
        <taxon>campanulids</taxon>
        <taxon>Asterales</taxon>
        <taxon>Asteraceae</taxon>
        <taxon>Asteroideae</taxon>
        <taxon>Anthemideae</taxon>
        <taxon>Anthemidinae</taxon>
        <taxon>Tanacetum</taxon>
    </lineage>
</organism>
<dbReference type="SUPFAM" id="SSF56672">
    <property type="entry name" value="DNA/RNA polymerases"/>
    <property type="match status" value="1"/>
</dbReference>
<dbReference type="GO" id="GO:0003964">
    <property type="term" value="F:RNA-directed DNA polymerase activity"/>
    <property type="evidence" value="ECO:0007669"/>
    <property type="project" value="UniProtKB-KW"/>
</dbReference>
<dbReference type="Gene3D" id="3.30.70.270">
    <property type="match status" value="1"/>
</dbReference>
<accession>A0ABQ5GFP3</accession>
<evidence type="ECO:0000313" key="3">
    <source>
        <dbReference type="Proteomes" id="UP001151760"/>
    </source>
</evidence>
<dbReference type="Gene3D" id="3.30.420.10">
    <property type="entry name" value="Ribonuclease H-like superfamily/Ribonuclease H"/>
    <property type="match status" value="1"/>
</dbReference>
<dbReference type="PANTHER" id="PTHR33067">
    <property type="entry name" value="RNA-DIRECTED DNA POLYMERASE-RELATED"/>
    <property type="match status" value="1"/>
</dbReference>
<gene>
    <name evidence="2" type="ORF">Tco_1033311</name>
</gene>
<dbReference type="SUPFAM" id="SSF53098">
    <property type="entry name" value="Ribonuclease H-like"/>
    <property type="match status" value="1"/>
</dbReference>
<feature type="region of interest" description="Disordered" evidence="1">
    <location>
        <begin position="93"/>
        <end position="156"/>
    </location>
</feature>
<evidence type="ECO:0000256" key="1">
    <source>
        <dbReference type="SAM" id="MobiDB-lite"/>
    </source>
</evidence>
<protein>
    <submittedName>
        <fullName evidence="2">Reverse transcriptase domain-containing protein</fullName>
    </submittedName>
</protein>
<keyword evidence="2" id="KW-0548">Nucleotidyltransferase</keyword>
<name>A0ABQ5GFP3_9ASTR</name>
<dbReference type="InterPro" id="IPR012337">
    <property type="entry name" value="RNaseH-like_sf"/>
</dbReference>
<dbReference type="Proteomes" id="UP001151760">
    <property type="component" value="Unassembled WGS sequence"/>
</dbReference>
<dbReference type="InterPro" id="IPR036397">
    <property type="entry name" value="RNaseH_sf"/>
</dbReference>
<dbReference type="InterPro" id="IPR043128">
    <property type="entry name" value="Rev_trsase/Diguanyl_cyclase"/>
</dbReference>
<keyword evidence="3" id="KW-1185">Reference proteome</keyword>
<sequence length="692" mass="79521">MPEQVCLSGGDIFDDPSLLIFYQNDNIPLWGNNRRKEEGEEDHEWVVRSKFKDGLSGFMLEKSFHMKGLGELLDQHHKEMHEQFSEILTAIRKSKTPTPKPDAPVFAITTRSGTSTRDPPYPTPPSPTTIDHTKGGIKKGGPEDEEPTKQKKDDDDERLLSIIRQIHMNLLFLEAMIYMPKGANVLKDLLSHKEKLKKASYSIKLSEECLAVVQRSLPQKEGDPSSFTLPCLIGPLAVKNAQADLGESVNLMPYSLFLRLGIFELKPTKMILEMDEDELVPIILGRPSLTIAHAVFNVHEGKLSIRVGNETITFNIGKSMRSSRISTLYDGIFHELIKDNMEVFMDDFFVFGSSFDHCLENLKKMLKRCEETNLILNWEEYHFMVKEGIVLGHKVFGSGIEKFDIEIHDKKGAENLVADHLSRLENPDLGRLTRAEIRDLFPEEQLMTISDKSKEPCSPSGGHHGIAMTARKVFEAGFYWPNIFRDARKLVEAQAFPAIDARNMVNFLKRLFARFGISKALISDRGTHFCNYQLERAMKRIIYGKACHLPVELEHKAYWAIKACNMDLTKAGANRFLQINELDELRLDAYESSISYKERTKRWHDKRIKTPIKYEKGNKVLLFKLRLRLFPGKLKSRWYRPFAVSKEMKNRAIELCDEDVNEFIVNKQRVKPYQKDAFDFDGDDDITLEDER</sequence>